<organism evidence="1">
    <name type="scientific">Notodromas monacha</name>
    <dbReference type="NCBI Taxonomy" id="399045"/>
    <lineage>
        <taxon>Eukaryota</taxon>
        <taxon>Metazoa</taxon>
        <taxon>Ecdysozoa</taxon>
        <taxon>Arthropoda</taxon>
        <taxon>Crustacea</taxon>
        <taxon>Oligostraca</taxon>
        <taxon>Ostracoda</taxon>
        <taxon>Podocopa</taxon>
        <taxon>Podocopida</taxon>
        <taxon>Cypridocopina</taxon>
        <taxon>Cypridoidea</taxon>
        <taxon>Cyprididae</taxon>
        <taxon>Notodromas</taxon>
    </lineage>
</organism>
<dbReference type="AlphaFoldDB" id="A0A7R9GIA2"/>
<proteinExistence type="predicted"/>
<sequence length="590" mass="65519">MGLRGLVKHGSGSVYYSAVPRAGYTVDWDFSGLTSTLMPTLSTGARAKFRAAVDERAAVCRGRAKFRAAVDERAAVCRGRRQECVGVPLLLITLKKRTFKIRPEDGLRMSQDSGATGAYRNRAPDNHSQEQFRAKLLYFFIFSAIAASEVSGGSTDSFVEIFSSRYKQQVTSSTLQWRTVAGRDYPEDLVPAGRVGDGVLFLCRAEYLGRKIPGYLKPPLCTIELAGHVMNTTNFQVLVNIANSARLEWEPWTKTVLVDGAVSSDGFFVARAAGSSGSASVSGGRASKDDVSDDVFMGKVEADQPQITVTIGQRSFRTSNADTLVEILPTHYFINDVLFDDKLTYAKSETKVLERKIFNNNDSEPLRISEKVHYEYTAKEWWGTVDGTYAGTPTVINWVDPGRGETRIRTKLAWGAQISRKKQDFRVVEFDLPPYSRLQITLDGSVQTRRRPYSAKLTTFYASNSQKSRKIRGHFLDEDLVSVEVRKEKFQLLRVEPGVSTDQSILDAERLQSSIEIDVRNAITSASPPDTDTNAIPKVQEHEDDSARVFWDLKQGAAGSVDDDTTFWETVINSGCPRSNARLGGDDDER</sequence>
<evidence type="ECO:0000313" key="1">
    <source>
        <dbReference type="EMBL" id="CAD7282231.1"/>
    </source>
</evidence>
<reference evidence="1" key="1">
    <citation type="submission" date="2020-11" db="EMBL/GenBank/DDBJ databases">
        <authorList>
            <person name="Tran Van P."/>
        </authorList>
    </citation>
    <scope>NUCLEOTIDE SEQUENCE</scope>
</reference>
<gene>
    <name evidence="1" type="ORF">NMOB1V02_LOCUS9860</name>
</gene>
<protein>
    <submittedName>
        <fullName evidence="1">Uncharacterized protein</fullName>
    </submittedName>
</protein>
<evidence type="ECO:0000313" key="2">
    <source>
        <dbReference type="Proteomes" id="UP000678499"/>
    </source>
</evidence>
<accession>A0A7R9GIA2</accession>
<dbReference type="EMBL" id="CAJPEX010003630">
    <property type="protein sequence ID" value="CAG0922383.1"/>
    <property type="molecule type" value="Genomic_DNA"/>
</dbReference>
<name>A0A7R9GIA2_9CRUS</name>
<dbReference type="OrthoDB" id="6344326at2759"/>
<dbReference type="EMBL" id="OA885667">
    <property type="protein sequence ID" value="CAD7282231.1"/>
    <property type="molecule type" value="Genomic_DNA"/>
</dbReference>
<keyword evidence="2" id="KW-1185">Reference proteome</keyword>
<dbReference type="Proteomes" id="UP000678499">
    <property type="component" value="Unassembled WGS sequence"/>
</dbReference>